<proteinExistence type="predicted"/>
<dbReference type="EMBL" id="MEUI01000024">
    <property type="protein sequence ID" value="OGC34041.1"/>
    <property type="molecule type" value="Genomic_DNA"/>
</dbReference>
<dbReference type="CDD" id="cd04186">
    <property type="entry name" value="GT_2_like_c"/>
    <property type="match status" value="1"/>
</dbReference>
<evidence type="ECO:0000313" key="2">
    <source>
        <dbReference type="EMBL" id="OGC34041.1"/>
    </source>
</evidence>
<dbReference type="InterPro" id="IPR001173">
    <property type="entry name" value="Glyco_trans_2-like"/>
</dbReference>
<comment type="caution">
    <text evidence="2">The sequence shown here is derived from an EMBL/GenBank/DDBJ whole genome shotgun (WGS) entry which is preliminary data.</text>
</comment>
<reference evidence="2 3" key="1">
    <citation type="journal article" date="2016" name="Nat. Commun.">
        <title>Thousands of microbial genomes shed light on interconnected biogeochemical processes in an aquifer system.</title>
        <authorList>
            <person name="Anantharaman K."/>
            <person name="Brown C.T."/>
            <person name="Hug L.A."/>
            <person name="Sharon I."/>
            <person name="Castelle C.J."/>
            <person name="Probst A.J."/>
            <person name="Thomas B.C."/>
            <person name="Singh A."/>
            <person name="Wilkins M.J."/>
            <person name="Karaoz U."/>
            <person name="Brodie E.L."/>
            <person name="Williams K.H."/>
            <person name="Hubbard S.S."/>
            <person name="Banfield J.F."/>
        </authorList>
    </citation>
    <scope>NUCLEOTIDE SEQUENCE [LARGE SCALE GENOMIC DNA]</scope>
</reference>
<dbReference type="PANTHER" id="PTHR43179:SF7">
    <property type="entry name" value="RHAMNOSYLTRANSFERASE WBBL"/>
    <property type="match status" value="1"/>
</dbReference>
<feature type="domain" description="Glycosyltransferase 2-like" evidence="1">
    <location>
        <begin position="6"/>
        <end position="167"/>
    </location>
</feature>
<organism evidence="2 3">
    <name type="scientific">candidate division WOR-1 bacterium RIFOXYC2_FULL_41_25</name>
    <dbReference type="NCBI Taxonomy" id="1802586"/>
    <lineage>
        <taxon>Bacteria</taxon>
        <taxon>Bacillati</taxon>
        <taxon>Saganbacteria</taxon>
    </lineage>
</organism>
<evidence type="ECO:0000313" key="3">
    <source>
        <dbReference type="Proteomes" id="UP000177309"/>
    </source>
</evidence>
<dbReference type="SUPFAM" id="SSF53448">
    <property type="entry name" value="Nucleotide-diphospho-sugar transferases"/>
    <property type="match status" value="1"/>
</dbReference>
<sequence length="306" mass="35155">MSLSLSVVIPAYNGAKLLNDNLPHLNQSLKEAKIDYEIIIVDDCSEKILQINQDKTEVVRLAKNSGFAHACNTGAKLAQYSKILFLNTDVKVTPEFIEPLLKHFSSRDVFAVSPRILIPAENYFDEAITTAKLRGSNLILKIGTTKQYNYPLEILYACGAALLVDKDKFVELGGFDELYKPYYSEDLDLSYQAWKRGFRVIYEPLSTVYHLHGTTIKSVSKSNQIKKINMRNQYLFRWKNFTDPGLVLLMILEAITVKLINPNPIEWRAFLGALLKLGQVIKRRKRLKKLYRLKDKEILEKFKHLL</sequence>
<accession>A0A1F4TMT9</accession>
<dbReference type="Proteomes" id="UP000177309">
    <property type="component" value="Unassembled WGS sequence"/>
</dbReference>
<evidence type="ECO:0000259" key="1">
    <source>
        <dbReference type="Pfam" id="PF00535"/>
    </source>
</evidence>
<dbReference type="Pfam" id="PF00535">
    <property type="entry name" value="Glycos_transf_2"/>
    <property type="match status" value="1"/>
</dbReference>
<name>A0A1F4TMT9_UNCSA</name>
<dbReference type="PANTHER" id="PTHR43179">
    <property type="entry name" value="RHAMNOSYLTRANSFERASE WBBL"/>
    <property type="match status" value="1"/>
</dbReference>
<dbReference type="Gene3D" id="3.90.550.10">
    <property type="entry name" value="Spore Coat Polysaccharide Biosynthesis Protein SpsA, Chain A"/>
    <property type="match status" value="1"/>
</dbReference>
<dbReference type="AlphaFoldDB" id="A0A1F4TMT9"/>
<gene>
    <name evidence="2" type="ORF">A2462_01635</name>
</gene>
<dbReference type="InterPro" id="IPR029044">
    <property type="entry name" value="Nucleotide-diphossugar_trans"/>
</dbReference>
<protein>
    <recommendedName>
        <fullName evidence="1">Glycosyltransferase 2-like domain-containing protein</fullName>
    </recommendedName>
</protein>